<dbReference type="SMART" id="SM00382">
    <property type="entry name" value="AAA"/>
    <property type="match status" value="1"/>
</dbReference>
<dbReference type="Proteomes" id="UP000007962">
    <property type="component" value="Chromosome"/>
</dbReference>
<keyword evidence="7" id="KW-1185">Reference proteome</keyword>
<evidence type="ECO:0000259" key="5">
    <source>
        <dbReference type="PROSITE" id="PS50893"/>
    </source>
</evidence>
<dbReference type="Gene3D" id="3.40.50.300">
    <property type="entry name" value="P-loop containing nucleotide triphosphate hydrolases"/>
    <property type="match status" value="1"/>
</dbReference>
<organism evidence="6 7">
    <name type="scientific">Beutenbergia cavernae (strain ATCC BAA-8 / DSM 12333 / CCUG 43141 / JCM 11478 / NBRC 16432 / NCIMB 13614 / HKI 0122)</name>
    <dbReference type="NCBI Taxonomy" id="471853"/>
    <lineage>
        <taxon>Bacteria</taxon>
        <taxon>Bacillati</taxon>
        <taxon>Actinomycetota</taxon>
        <taxon>Actinomycetes</taxon>
        <taxon>Micrococcales</taxon>
        <taxon>Beutenbergiaceae</taxon>
        <taxon>Beutenbergia</taxon>
    </lineage>
</organism>
<accession>C5BZ93</accession>
<dbReference type="PANTHER" id="PTHR24220:SF86">
    <property type="entry name" value="ABC TRANSPORTER ABCH.1"/>
    <property type="match status" value="1"/>
</dbReference>
<evidence type="ECO:0000256" key="3">
    <source>
        <dbReference type="ARBA" id="ARBA00022840"/>
    </source>
</evidence>
<dbReference type="PROSITE" id="PS50893">
    <property type="entry name" value="ABC_TRANSPORTER_2"/>
    <property type="match status" value="1"/>
</dbReference>
<dbReference type="Pfam" id="PF00005">
    <property type="entry name" value="ABC_tran"/>
    <property type="match status" value="1"/>
</dbReference>
<gene>
    <name evidence="6" type="ordered locus">Bcav_2963</name>
</gene>
<dbReference type="InterPro" id="IPR003593">
    <property type="entry name" value="AAA+_ATPase"/>
</dbReference>
<dbReference type="PROSITE" id="PS00211">
    <property type="entry name" value="ABC_TRANSPORTER_1"/>
    <property type="match status" value="1"/>
</dbReference>
<dbReference type="AlphaFoldDB" id="C5BZ93"/>
<proteinExistence type="predicted"/>
<dbReference type="InterPro" id="IPR017911">
    <property type="entry name" value="MacB-like_ATP-bd"/>
</dbReference>
<dbReference type="InterPro" id="IPR017871">
    <property type="entry name" value="ABC_transporter-like_CS"/>
</dbReference>
<keyword evidence="3" id="KW-0067">ATP-binding</keyword>
<dbReference type="GO" id="GO:0005886">
    <property type="term" value="C:plasma membrane"/>
    <property type="evidence" value="ECO:0007669"/>
    <property type="project" value="TreeGrafter"/>
</dbReference>
<dbReference type="CDD" id="cd03255">
    <property type="entry name" value="ABC_MJ0796_LolCDE_FtsE"/>
    <property type="match status" value="1"/>
</dbReference>
<feature type="region of interest" description="Disordered" evidence="4">
    <location>
        <begin position="1"/>
        <end position="25"/>
    </location>
</feature>
<dbReference type="InterPro" id="IPR027417">
    <property type="entry name" value="P-loop_NTPase"/>
</dbReference>
<dbReference type="GO" id="GO:0098796">
    <property type="term" value="C:membrane protein complex"/>
    <property type="evidence" value="ECO:0007669"/>
    <property type="project" value="UniProtKB-ARBA"/>
</dbReference>
<dbReference type="RefSeq" id="WP_015883448.1">
    <property type="nucleotide sequence ID" value="NC_012669.1"/>
</dbReference>
<name>C5BZ93_BEUC1</name>
<reference evidence="6 7" key="1">
    <citation type="journal article" date="2009" name="Stand. Genomic Sci.">
        <title>Complete genome sequence of Beutenbergia cavernae type strain (HKI 0122).</title>
        <authorList>
            <person name="Land M."/>
            <person name="Pukall R."/>
            <person name="Abt B."/>
            <person name="Goker M."/>
            <person name="Rohde M."/>
            <person name="Glavina Del Rio T."/>
            <person name="Tice H."/>
            <person name="Copeland A."/>
            <person name="Cheng J.F."/>
            <person name="Lucas S."/>
            <person name="Chen F."/>
            <person name="Nolan M."/>
            <person name="Bruce D."/>
            <person name="Goodwin L."/>
            <person name="Pitluck S."/>
            <person name="Ivanova N."/>
            <person name="Mavromatis K."/>
            <person name="Ovchinnikova G."/>
            <person name="Pati A."/>
            <person name="Chen A."/>
            <person name="Palaniappan K."/>
            <person name="Hauser L."/>
            <person name="Chang Y.J."/>
            <person name="Jefferies C.C."/>
            <person name="Saunders E."/>
            <person name="Brettin T."/>
            <person name="Detter J.C."/>
            <person name="Han C."/>
            <person name="Chain P."/>
            <person name="Bristow J."/>
            <person name="Eisen J.A."/>
            <person name="Markowitz V."/>
            <person name="Hugenholtz P."/>
            <person name="Kyrpides N.C."/>
            <person name="Klenk H.P."/>
            <person name="Lapidus A."/>
        </authorList>
    </citation>
    <scope>NUCLEOTIDE SEQUENCE [LARGE SCALE GENOMIC DNA]</scope>
    <source>
        <strain evidence="7">ATCC BAA-8 / DSM 12333 / NBRC 16432</strain>
    </source>
</reference>
<sequence length="251" mass="26666">MSILDLTSAGEGPEPTTGEGTDGAAAEQHPVVELRGVSRSFPGDPPVVALHPTSLRVAAGDYVSIVGPSGSGKSTLLNVLGLLDRPSTGEYLLDGEATRAAGERRRTALRGGRIGFVFQAFHLLPHRTVLENVVLATMYSGVPRAERLPRAVAALRRVRLEHRLDFRPTTLSGGERQRVAVARAVVTNPHLLLADEPTGNLDSSTSGEVLDLFDELHADGLTLLVITHDDAVAARAQRQVRITDGVVTEVA</sequence>
<keyword evidence="1" id="KW-0813">Transport</keyword>
<evidence type="ECO:0000256" key="1">
    <source>
        <dbReference type="ARBA" id="ARBA00022448"/>
    </source>
</evidence>
<dbReference type="eggNOG" id="COG1136">
    <property type="taxonomic scope" value="Bacteria"/>
</dbReference>
<dbReference type="GO" id="GO:0022857">
    <property type="term" value="F:transmembrane transporter activity"/>
    <property type="evidence" value="ECO:0007669"/>
    <property type="project" value="UniProtKB-ARBA"/>
</dbReference>
<dbReference type="HOGENOM" id="CLU_000604_1_22_11"/>
<dbReference type="EMBL" id="CP001618">
    <property type="protein sequence ID" value="ACQ81208.1"/>
    <property type="molecule type" value="Genomic_DNA"/>
</dbReference>
<evidence type="ECO:0000313" key="7">
    <source>
        <dbReference type="Proteomes" id="UP000007962"/>
    </source>
</evidence>
<feature type="domain" description="ABC transporter" evidence="5">
    <location>
        <begin position="32"/>
        <end position="250"/>
    </location>
</feature>
<dbReference type="GO" id="GO:0016887">
    <property type="term" value="F:ATP hydrolysis activity"/>
    <property type="evidence" value="ECO:0007669"/>
    <property type="project" value="InterPro"/>
</dbReference>
<evidence type="ECO:0000313" key="6">
    <source>
        <dbReference type="EMBL" id="ACQ81208.1"/>
    </source>
</evidence>
<protein>
    <submittedName>
        <fullName evidence="6">ABC transporter related</fullName>
    </submittedName>
</protein>
<dbReference type="KEGG" id="bcv:Bcav_2963"/>
<keyword evidence="2" id="KW-0547">Nucleotide-binding</keyword>
<evidence type="ECO:0000256" key="4">
    <source>
        <dbReference type="SAM" id="MobiDB-lite"/>
    </source>
</evidence>
<dbReference type="InterPro" id="IPR015854">
    <property type="entry name" value="ABC_transpr_LolD-like"/>
</dbReference>
<dbReference type="GO" id="GO:0005524">
    <property type="term" value="F:ATP binding"/>
    <property type="evidence" value="ECO:0007669"/>
    <property type="project" value="UniProtKB-KW"/>
</dbReference>
<dbReference type="FunFam" id="3.40.50.300:FF:000032">
    <property type="entry name" value="Export ABC transporter ATP-binding protein"/>
    <property type="match status" value="1"/>
</dbReference>
<dbReference type="STRING" id="471853.Bcav_2963"/>
<feature type="compositionally biased region" description="Low complexity" evidence="4">
    <location>
        <begin position="7"/>
        <end position="25"/>
    </location>
</feature>
<dbReference type="InterPro" id="IPR003439">
    <property type="entry name" value="ABC_transporter-like_ATP-bd"/>
</dbReference>
<evidence type="ECO:0000256" key="2">
    <source>
        <dbReference type="ARBA" id="ARBA00022741"/>
    </source>
</evidence>
<dbReference type="SUPFAM" id="SSF52540">
    <property type="entry name" value="P-loop containing nucleoside triphosphate hydrolases"/>
    <property type="match status" value="1"/>
</dbReference>
<dbReference type="PANTHER" id="PTHR24220">
    <property type="entry name" value="IMPORT ATP-BINDING PROTEIN"/>
    <property type="match status" value="1"/>
</dbReference>